<dbReference type="Proteomes" id="UP001217918">
    <property type="component" value="Unassembled WGS sequence"/>
</dbReference>
<dbReference type="EMBL" id="JAQQPM010000008">
    <property type="protein sequence ID" value="KAK2074706.1"/>
    <property type="molecule type" value="Genomic_DNA"/>
</dbReference>
<organism evidence="2 3">
    <name type="scientific">Phyllachora maydis</name>
    <dbReference type="NCBI Taxonomy" id="1825666"/>
    <lineage>
        <taxon>Eukaryota</taxon>
        <taxon>Fungi</taxon>
        <taxon>Dikarya</taxon>
        <taxon>Ascomycota</taxon>
        <taxon>Pezizomycotina</taxon>
        <taxon>Sordariomycetes</taxon>
        <taxon>Sordariomycetidae</taxon>
        <taxon>Phyllachorales</taxon>
        <taxon>Phyllachoraceae</taxon>
        <taxon>Phyllachora</taxon>
    </lineage>
</organism>
<evidence type="ECO:0000313" key="3">
    <source>
        <dbReference type="Proteomes" id="UP001217918"/>
    </source>
</evidence>
<evidence type="ECO:0000256" key="1">
    <source>
        <dbReference type="SAM" id="MobiDB-lite"/>
    </source>
</evidence>
<comment type="caution">
    <text evidence="2">The sequence shown here is derived from an EMBL/GenBank/DDBJ whole genome shotgun (WGS) entry which is preliminary data.</text>
</comment>
<keyword evidence="3" id="KW-1185">Reference proteome</keyword>
<reference evidence="2" key="1">
    <citation type="journal article" date="2023" name="Mol. Plant Microbe Interact.">
        <title>Elucidating the Obligate Nature and Biological Capacity of an Invasive Fungal Corn Pathogen.</title>
        <authorList>
            <person name="MacCready J.S."/>
            <person name="Roggenkamp E.M."/>
            <person name="Gdanetz K."/>
            <person name="Chilvers M.I."/>
        </authorList>
    </citation>
    <scope>NUCLEOTIDE SEQUENCE</scope>
    <source>
        <strain evidence="2">PM02</strain>
    </source>
</reference>
<name>A0AAD9IBE3_9PEZI</name>
<protein>
    <submittedName>
        <fullName evidence="2">Uncharacterized protein</fullName>
    </submittedName>
</protein>
<feature type="compositionally biased region" description="Basic residues" evidence="1">
    <location>
        <begin position="74"/>
        <end position="87"/>
    </location>
</feature>
<sequence>MAPKGERADSVPVLYCTSTSYKRGVELHEPFEFGLRARGGVGCDGSLLLATIMAYVRAFAPGPKHTSSRDGGRIVHRRRSGMGRMAR</sequence>
<dbReference type="AlphaFoldDB" id="A0AAD9IBE3"/>
<evidence type="ECO:0000313" key="2">
    <source>
        <dbReference type="EMBL" id="KAK2074706.1"/>
    </source>
</evidence>
<proteinExistence type="predicted"/>
<feature type="region of interest" description="Disordered" evidence="1">
    <location>
        <begin position="62"/>
        <end position="87"/>
    </location>
</feature>
<gene>
    <name evidence="2" type="ORF">P8C59_008890</name>
</gene>
<accession>A0AAD9IBE3</accession>